<dbReference type="OrthoDB" id="5340910at2759"/>
<feature type="compositionally biased region" description="Acidic residues" evidence="1">
    <location>
        <begin position="36"/>
        <end position="45"/>
    </location>
</feature>
<dbReference type="InterPro" id="IPR036028">
    <property type="entry name" value="SH3-like_dom_sf"/>
</dbReference>
<reference evidence="2 3" key="1">
    <citation type="journal article" date="2015" name="Genome Biol. Evol.">
        <title>Phylogenomic analyses indicate that early fungi evolved digesting cell walls of algal ancestors of land plants.</title>
        <authorList>
            <person name="Chang Y."/>
            <person name="Wang S."/>
            <person name="Sekimoto S."/>
            <person name="Aerts A.L."/>
            <person name="Choi C."/>
            <person name="Clum A."/>
            <person name="LaButti K.M."/>
            <person name="Lindquist E.A."/>
            <person name="Yee Ngan C."/>
            <person name="Ohm R.A."/>
            <person name="Salamov A.A."/>
            <person name="Grigoriev I.V."/>
            <person name="Spatafora J.W."/>
            <person name="Berbee M.L."/>
        </authorList>
    </citation>
    <scope>NUCLEOTIDE SEQUENCE [LARGE SCALE GENOMIC DNA]</scope>
    <source>
        <strain evidence="2 3">JEL478</strain>
    </source>
</reference>
<dbReference type="EMBL" id="KQ965745">
    <property type="protein sequence ID" value="KXS17717.1"/>
    <property type="molecule type" value="Genomic_DNA"/>
</dbReference>
<evidence type="ECO:0000256" key="1">
    <source>
        <dbReference type="SAM" id="MobiDB-lite"/>
    </source>
</evidence>
<dbReference type="AlphaFoldDB" id="A0A139ALP6"/>
<dbReference type="SUPFAM" id="SSF50044">
    <property type="entry name" value="SH3-domain"/>
    <property type="match status" value="1"/>
</dbReference>
<feature type="compositionally biased region" description="Polar residues" evidence="1">
    <location>
        <begin position="54"/>
        <end position="66"/>
    </location>
</feature>
<organism evidence="2 3">
    <name type="scientific">Gonapodya prolifera (strain JEL478)</name>
    <name type="common">Monoblepharis prolifera</name>
    <dbReference type="NCBI Taxonomy" id="1344416"/>
    <lineage>
        <taxon>Eukaryota</taxon>
        <taxon>Fungi</taxon>
        <taxon>Fungi incertae sedis</taxon>
        <taxon>Chytridiomycota</taxon>
        <taxon>Chytridiomycota incertae sedis</taxon>
        <taxon>Monoblepharidomycetes</taxon>
        <taxon>Monoblepharidales</taxon>
        <taxon>Gonapodyaceae</taxon>
        <taxon>Gonapodya</taxon>
    </lineage>
</organism>
<feature type="region of interest" description="Disordered" evidence="1">
    <location>
        <begin position="1"/>
        <end position="75"/>
    </location>
</feature>
<sequence>MSNITEPILLTRSSSPDSSWSDLDERNSVASSSFSEAEECYNESTDDVHHESDSISSQPRDNSSQEPEIANLRAENSALRTANATLRFQISSLKTKIARLLARIDILKSPPDVALHITARPQAKVLHCPMYPIANYSPRERDELSLQVGDIVDVEYEYWDGWGWVGEFKA</sequence>
<dbReference type="CDD" id="cd00174">
    <property type="entry name" value="SH3"/>
    <property type="match status" value="1"/>
</dbReference>
<gene>
    <name evidence="2" type="ORF">M427DRAFT_30193</name>
</gene>
<keyword evidence="3" id="KW-1185">Reference proteome</keyword>
<name>A0A139ALP6_GONPJ</name>
<evidence type="ECO:0000313" key="2">
    <source>
        <dbReference type="EMBL" id="KXS17717.1"/>
    </source>
</evidence>
<dbReference type="Gene3D" id="2.30.30.40">
    <property type="entry name" value="SH3 Domains"/>
    <property type="match status" value="1"/>
</dbReference>
<proteinExistence type="predicted"/>
<evidence type="ECO:0000313" key="3">
    <source>
        <dbReference type="Proteomes" id="UP000070544"/>
    </source>
</evidence>
<dbReference type="Proteomes" id="UP000070544">
    <property type="component" value="Unassembled WGS sequence"/>
</dbReference>
<protein>
    <submittedName>
        <fullName evidence="2">Uncharacterized protein</fullName>
    </submittedName>
</protein>
<accession>A0A139ALP6</accession>